<dbReference type="AlphaFoldDB" id="A0A2G8RIY7"/>
<reference evidence="2 3" key="1">
    <citation type="submission" date="2013-09" db="EMBL/GenBank/DDBJ databases">
        <title>Genome sequencing of Phaeobacter antarcticus sp. nov. SM1211.</title>
        <authorList>
            <person name="Zhang X.-Y."/>
            <person name="Liu C."/>
            <person name="Chen X.-L."/>
            <person name="Xie B.-B."/>
            <person name="Qin Q.-L."/>
            <person name="Rong J.-C."/>
            <person name="Zhang Y.-Z."/>
        </authorList>
    </citation>
    <scope>NUCLEOTIDE SEQUENCE [LARGE SCALE GENOMIC DNA]</scope>
    <source>
        <strain evidence="2 3">SM1211</strain>
    </source>
</reference>
<name>A0A2G8RIY7_9RHOB</name>
<dbReference type="Gene3D" id="3.40.630.30">
    <property type="match status" value="1"/>
</dbReference>
<protein>
    <recommendedName>
        <fullName evidence="1">N-acetyltransferase domain-containing protein</fullName>
    </recommendedName>
</protein>
<sequence length="129" mass="15108">MSILPWGEDQKRHFIYMQFKAQHEHYQKHYPDALWMVVDVEKMPAGRLYIERWSRELRIIDIALLPDFRAKGIGSSILEDLKVEAMESGKKISIHVEKENPAMSLYLRLGFGIIEDKGIYNLLGWPHPS</sequence>
<dbReference type="EMBL" id="AWWI01000032">
    <property type="protein sequence ID" value="PIL21529.1"/>
    <property type="molecule type" value="Genomic_DNA"/>
</dbReference>
<keyword evidence="3" id="KW-1185">Reference proteome</keyword>
<dbReference type="SUPFAM" id="SSF55729">
    <property type="entry name" value="Acyl-CoA N-acyltransferases (Nat)"/>
    <property type="match status" value="1"/>
</dbReference>
<proteinExistence type="predicted"/>
<feature type="domain" description="N-acetyltransferase" evidence="1">
    <location>
        <begin position="1"/>
        <end position="128"/>
    </location>
</feature>
<dbReference type="InterPro" id="IPR000182">
    <property type="entry name" value="GNAT_dom"/>
</dbReference>
<comment type="caution">
    <text evidence="2">The sequence shown here is derived from an EMBL/GenBank/DDBJ whole genome shotgun (WGS) entry which is preliminary data.</text>
</comment>
<dbReference type="GO" id="GO:0016747">
    <property type="term" value="F:acyltransferase activity, transferring groups other than amino-acyl groups"/>
    <property type="evidence" value="ECO:0007669"/>
    <property type="project" value="InterPro"/>
</dbReference>
<evidence type="ECO:0000259" key="1">
    <source>
        <dbReference type="PROSITE" id="PS51186"/>
    </source>
</evidence>
<dbReference type="Proteomes" id="UP000231259">
    <property type="component" value="Unassembled WGS sequence"/>
</dbReference>
<organism evidence="2 3">
    <name type="scientific">Puniceibacterium antarcticum</name>
    <dbReference type="NCBI Taxonomy" id="1206336"/>
    <lineage>
        <taxon>Bacteria</taxon>
        <taxon>Pseudomonadati</taxon>
        <taxon>Pseudomonadota</taxon>
        <taxon>Alphaproteobacteria</taxon>
        <taxon>Rhodobacterales</taxon>
        <taxon>Paracoccaceae</taxon>
        <taxon>Puniceibacterium</taxon>
    </lineage>
</organism>
<accession>A0A2G8RIY7</accession>
<evidence type="ECO:0000313" key="2">
    <source>
        <dbReference type="EMBL" id="PIL21529.1"/>
    </source>
</evidence>
<dbReference type="Pfam" id="PF00583">
    <property type="entry name" value="Acetyltransf_1"/>
    <property type="match status" value="1"/>
</dbReference>
<dbReference type="InterPro" id="IPR016181">
    <property type="entry name" value="Acyl_CoA_acyltransferase"/>
</dbReference>
<evidence type="ECO:0000313" key="3">
    <source>
        <dbReference type="Proteomes" id="UP000231259"/>
    </source>
</evidence>
<dbReference type="CDD" id="cd04301">
    <property type="entry name" value="NAT_SF"/>
    <property type="match status" value="1"/>
</dbReference>
<dbReference type="PROSITE" id="PS51186">
    <property type="entry name" value="GNAT"/>
    <property type="match status" value="1"/>
</dbReference>
<gene>
    <name evidence="2" type="ORF">P775_03880</name>
</gene>